<evidence type="ECO:0008006" key="11">
    <source>
        <dbReference type="Google" id="ProtNLM"/>
    </source>
</evidence>
<dbReference type="SUPFAM" id="SSF82199">
    <property type="entry name" value="SET domain"/>
    <property type="match status" value="1"/>
</dbReference>
<dbReference type="InterPro" id="IPR001214">
    <property type="entry name" value="SET_dom"/>
</dbReference>
<dbReference type="SMART" id="SM00317">
    <property type="entry name" value="SET"/>
    <property type="match status" value="1"/>
</dbReference>
<evidence type="ECO:0000259" key="8">
    <source>
        <dbReference type="PROSITE" id="PS51633"/>
    </source>
</evidence>
<dbReference type="PROSITE" id="PS51633">
    <property type="entry name" value="CXC"/>
    <property type="match status" value="1"/>
</dbReference>
<keyword evidence="2" id="KW-0808">Transferase</keyword>
<feature type="compositionally biased region" description="Basic and acidic residues" evidence="6">
    <location>
        <begin position="1195"/>
        <end position="1206"/>
    </location>
</feature>
<dbReference type="GO" id="GO:0032259">
    <property type="term" value="P:methylation"/>
    <property type="evidence" value="ECO:0007669"/>
    <property type="project" value="UniProtKB-KW"/>
</dbReference>
<evidence type="ECO:0000259" key="7">
    <source>
        <dbReference type="PROSITE" id="PS50280"/>
    </source>
</evidence>
<dbReference type="GO" id="GO:0003682">
    <property type="term" value="F:chromatin binding"/>
    <property type="evidence" value="ECO:0007669"/>
    <property type="project" value="TreeGrafter"/>
</dbReference>
<feature type="region of interest" description="Disordered" evidence="6">
    <location>
        <begin position="231"/>
        <end position="256"/>
    </location>
</feature>
<feature type="compositionally biased region" description="Basic residues" evidence="6">
    <location>
        <begin position="1269"/>
        <end position="1281"/>
    </location>
</feature>
<feature type="region of interest" description="Disordered" evidence="6">
    <location>
        <begin position="273"/>
        <end position="303"/>
    </location>
</feature>
<evidence type="ECO:0000256" key="6">
    <source>
        <dbReference type="SAM" id="MobiDB-lite"/>
    </source>
</evidence>
<evidence type="ECO:0000256" key="4">
    <source>
        <dbReference type="ARBA" id="ARBA00023015"/>
    </source>
</evidence>
<feature type="compositionally biased region" description="Basic and acidic residues" evidence="6">
    <location>
        <begin position="373"/>
        <end position="395"/>
    </location>
</feature>
<feature type="compositionally biased region" description="Basic and acidic residues" evidence="6">
    <location>
        <begin position="242"/>
        <end position="256"/>
    </location>
</feature>
<keyword evidence="5" id="KW-0804">Transcription</keyword>
<feature type="compositionally biased region" description="Acidic residues" evidence="6">
    <location>
        <begin position="1230"/>
        <end position="1249"/>
    </location>
</feature>
<feature type="region of interest" description="Disordered" evidence="6">
    <location>
        <begin position="1"/>
        <end position="56"/>
    </location>
</feature>
<dbReference type="GO" id="GO:0046976">
    <property type="term" value="F:histone H3K27 methyltransferase activity"/>
    <property type="evidence" value="ECO:0007669"/>
    <property type="project" value="TreeGrafter"/>
</dbReference>
<gene>
    <name evidence="9" type="ORF">LTR78_005283</name>
</gene>
<evidence type="ECO:0000313" key="9">
    <source>
        <dbReference type="EMBL" id="KAK3674939.1"/>
    </source>
</evidence>
<name>A0AAE1C1V1_9PEZI</name>
<dbReference type="Gene3D" id="2.170.270.10">
    <property type="entry name" value="SET domain"/>
    <property type="match status" value="1"/>
</dbReference>
<dbReference type="Proteomes" id="UP001274830">
    <property type="component" value="Unassembled WGS sequence"/>
</dbReference>
<keyword evidence="3" id="KW-0949">S-adenosyl-L-methionine</keyword>
<dbReference type="InterPro" id="IPR045318">
    <property type="entry name" value="EZH1/2-like"/>
</dbReference>
<dbReference type="EMBL" id="JAUTXT010000017">
    <property type="protein sequence ID" value="KAK3674939.1"/>
    <property type="molecule type" value="Genomic_DNA"/>
</dbReference>
<evidence type="ECO:0000256" key="1">
    <source>
        <dbReference type="ARBA" id="ARBA00022603"/>
    </source>
</evidence>
<dbReference type="PANTHER" id="PTHR45747:SF4">
    <property type="entry name" value="HISTONE-LYSINE N-METHYLTRANSFERASE E(Z)"/>
    <property type="match status" value="1"/>
</dbReference>
<evidence type="ECO:0000313" key="10">
    <source>
        <dbReference type="Proteomes" id="UP001274830"/>
    </source>
</evidence>
<reference evidence="9" key="1">
    <citation type="submission" date="2023-07" db="EMBL/GenBank/DDBJ databases">
        <title>Black Yeasts Isolated from many extreme environments.</title>
        <authorList>
            <person name="Coleine C."/>
            <person name="Stajich J.E."/>
            <person name="Selbmann L."/>
        </authorList>
    </citation>
    <scope>NUCLEOTIDE SEQUENCE</scope>
    <source>
        <strain evidence="9">CCFEE 5485</strain>
    </source>
</reference>
<evidence type="ECO:0000256" key="3">
    <source>
        <dbReference type="ARBA" id="ARBA00022691"/>
    </source>
</evidence>
<dbReference type="InterPro" id="IPR026489">
    <property type="entry name" value="CXC_dom"/>
</dbReference>
<sequence length="1281" mass="141828">MSLNAHEVVSLSDDDSSSHIFKAGARGPLQPRARFLTRPPESKARHSFSPSGRRNATGLVTMGLEKLQTSSPEKLSKDWKPKSGVQALAEPTERTAHTGVAQPGDDGRAVMKNSKKPGTIMGEDEHHALYDLDRARGTSSLSIKVDRSQQSMRLGMKRNREENLDSSVTLSKRRKQDLRHSNSRFSSRSSLPAQRLRASSPPRSQPGEIDLTMDSPRRDAFIDLTVDDDLAIDESGTGSKGRANESTERVQRSRREAIVEEVRKSLTKSSLSSKGLTASASPRIRNGTLSPFSVSHRTKDPEIMLGPTENANERLGETQFARQAHKSTKEQTTKPSAAEAPVLNKSKLASSNVPAAKVRPASAVMVRAKSPGTKKDNAYESRVMQDRVDSAHSDGEDSTQSVRRELSEDVQQGTKRNLTKQTRLKTADQNALDTVSDLGSNATGSATNKAEAQITDEMERAAAAPATSLPLPIASLGLSKQVEVVLGGYLEESRGDNEYFNRAQLRRARMSLQTNSRNGDTGLETSNRPAVPYAFTKMQPMKLATMDKDNSRNGSGFARFQFERTASGPAKAQKISLTCPTTTFTFPADMPGYAHFVPIKDNFLAPNITTMQHWPYFGDGFDYSTAGGLGEQYSLDIRDREKKLRRLLQAQKLDEYVANALQDLSITWADVLRFLLEIKPSIGDDEDAKKALARREEFCQEEFSRKGERTAMVLSILPPSTIDQLAKAATLCENFRRMTKFDLWHVARRHLFDNKPEEESLNPANRLDELTCRICFRLECPHHGEITERQDDDCEDPDEGADHAIQTDIVHPLKVNYRERIAFPSAPGTTSSEQDVAVVSGKKSLQYWRSETFVHKIEERGPFYGCHHPGSSCSDNNCACFESNIPCEKICTCSPADCSRKFQGCICKYRNKRKGQNIVCFEDDRCICFNLGRECDPDLCGECGVDEVLDPLNRLDNAFCKGKCQNASIQRGVPKQTLIGVSGIHGLGLYAGENIKAHDFIGEYKGEIITKEEAERRGAVYEHQKLSYLFVLNASQEIDSTYFGNDIRFINHAHSGNAALNLYPRIFLVNAVHRIALFAEKDIKAGKELLFDYGPKFPDSQLGGQGNARGRNTKKDLYDVAETVNKKGQVRATKATDVRSAKARKAGAESNASPSGQGKRGGARPNAGRKPSRKSVMGVEPEVATQRPASPTPQSEDHRRPPEDRLAIYYMAENEPEEGMADNINMTDGVQEEDEDASEFEEGQDEQDELSSPLASESVPSSPEERRAGMRIRGRRHALRS</sequence>
<feature type="domain" description="SET" evidence="7">
    <location>
        <begin position="975"/>
        <end position="1094"/>
    </location>
</feature>
<dbReference type="PROSITE" id="PS50280">
    <property type="entry name" value="SET"/>
    <property type="match status" value="1"/>
</dbReference>
<keyword evidence="1" id="KW-0489">Methyltransferase</keyword>
<dbReference type="GO" id="GO:0005634">
    <property type="term" value="C:nucleus"/>
    <property type="evidence" value="ECO:0007669"/>
    <property type="project" value="TreeGrafter"/>
</dbReference>
<dbReference type="PANTHER" id="PTHR45747">
    <property type="entry name" value="HISTONE-LYSINE N-METHYLTRANSFERASE E(Z)"/>
    <property type="match status" value="1"/>
</dbReference>
<accession>A0AAE1C1V1</accession>
<feature type="region of interest" description="Disordered" evidence="6">
    <location>
        <begin position="146"/>
        <end position="216"/>
    </location>
</feature>
<dbReference type="GO" id="GO:0031507">
    <property type="term" value="P:heterochromatin formation"/>
    <property type="evidence" value="ECO:0007669"/>
    <property type="project" value="TreeGrafter"/>
</dbReference>
<feature type="compositionally biased region" description="Low complexity" evidence="6">
    <location>
        <begin position="1250"/>
        <end position="1262"/>
    </location>
</feature>
<feature type="compositionally biased region" description="Polar residues" evidence="6">
    <location>
        <begin position="409"/>
        <end position="421"/>
    </location>
</feature>
<keyword evidence="10" id="KW-1185">Reference proteome</keyword>
<evidence type="ECO:0000256" key="5">
    <source>
        <dbReference type="ARBA" id="ARBA00023163"/>
    </source>
</evidence>
<dbReference type="InterPro" id="IPR046341">
    <property type="entry name" value="SET_dom_sf"/>
</dbReference>
<comment type="caution">
    <text evidence="9">The sequence shown here is derived from an EMBL/GenBank/DDBJ whole genome shotgun (WGS) entry which is preliminary data.</text>
</comment>
<feature type="region of interest" description="Disordered" evidence="6">
    <location>
        <begin position="322"/>
        <end position="430"/>
    </location>
</feature>
<evidence type="ECO:0000256" key="2">
    <source>
        <dbReference type="ARBA" id="ARBA00022679"/>
    </source>
</evidence>
<dbReference type="Pfam" id="PF00856">
    <property type="entry name" value="SET"/>
    <property type="match status" value="1"/>
</dbReference>
<proteinExistence type="predicted"/>
<keyword evidence="4" id="KW-0805">Transcription regulation</keyword>
<feature type="region of interest" description="Disordered" evidence="6">
    <location>
        <begin position="1128"/>
        <end position="1281"/>
    </location>
</feature>
<organism evidence="9 10">
    <name type="scientific">Recurvomyces mirabilis</name>
    <dbReference type="NCBI Taxonomy" id="574656"/>
    <lineage>
        <taxon>Eukaryota</taxon>
        <taxon>Fungi</taxon>
        <taxon>Dikarya</taxon>
        <taxon>Ascomycota</taxon>
        <taxon>Pezizomycotina</taxon>
        <taxon>Dothideomycetes</taxon>
        <taxon>Dothideomycetidae</taxon>
        <taxon>Mycosphaerellales</taxon>
        <taxon>Teratosphaeriaceae</taxon>
        <taxon>Recurvomyces</taxon>
    </lineage>
</organism>
<feature type="domain" description="CXC" evidence="8">
    <location>
        <begin position="842"/>
        <end position="960"/>
    </location>
</feature>
<protein>
    <recommendedName>
        <fullName evidence="11">SET domain-containing protein</fullName>
    </recommendedName>
</protein>